<dbReference type="PROSITE" id="PS50845">
    <property type="entry name" value="RETICULON"/>
    <property type="match status" value="1"/>
</dbReference>
<evidence type="ECO:0000256" key="5">
    <source>
        <dbReference type="ARBA" id="ARBA00023136"/>
    </source>
</evidence>
<dbReference type="GO" id="GO:0005789">
    <property type="term" value="C:endoplasmic reticulum membrane"/>
    <property type="evidence" value="ECO:0007669"/>
    <property type="project" value="UniProtKB-SubCell"/>
</dbReference>
<dbReference type="Pfam" id="PF02453">
    <property type="entry name" value="Reticulon"/>
    <property type="match status" value="1"/>
</dbReference>
<evidence type="ECO:0000313" key="9">
    <source>
        <dbReference type="Proteomes" id="UP000318571"/>
    </source>
</evidence>
<proteinExistence type="predicted"/>
<comment type="caution">
    <text evidence="8">The sequence shown here is derived from an EMBL/GenBank/DDBJ whole genome shotgun (WGS) entry which is preliminary data.</text>
</comment>
<evidence type="ECO:0000256" key="1">
    <source>
        <dbReference type="ARBA" id="ARBA00004477"/>
    </source>
</evidence>
<keyword evidence="9" id="KW-1185">Reference proteome</keyword>
<keyword evidence="4 6" id="KW-1133">Transmembrane helix</keyword>
<feature type="domain" description="Reticulon" evidence="7">
    <location>
        <begin position="43"/>
        <end position="190"/>
    </location>
</feature>
<reference evidence="8 9" key="1">
    <citation type="journal article" date="2018" name="Nat. Ecol. Evol.">
        <title>Genomic signatures of mitonuclear coevolution across populations of Tigriopus californicus.</title>
        <authorList>
            <person name="Barreto F.S."/>
            <person name="Watson E.T."/>
            <person name="Lima T.G."/>
            <person name="Willett C.S."/>
            <person name="Edmands S."/>
            <person name="Li W."/>
            <person name="Burton R.S."/>
        </authorList>
    </citation>
    <scope>NUCLEOTIDE SEQUENCE [LARGE SCALE GENOMIC DNA]</scope>
    <source>
        <strain evidence="8 9">San Diego</strain>
    </source>
</reference>
<evidence type="ECO:0000256" key="2">
    <source>
        <dbReference type="ARBA" id="ARBA00022692"/>
    </source>
</evidence>
<accession>A0A553PP06</accession>
<evidence type="ECO:0000259" key="7">
    <source>
        <dbReference type="PROSITE" id="PS50845"/>
    </source>
</evidence>
<dbReference type="EMBL" id="VCGU01000002">
    <property type="protein sequence ID" value="TRY79409.1"/>
    <property type="molecule type" value="Genomic_DNA"/>
</dbReference>
<feature type="transmembrane region" description="Helical" evidence="6">
    <location>
        <begin position="130"/>
        <end position="151"/>
    </location>
</feature>
<dbReference type="InterPro" id="IPR046964">
    <property type="entry name" value="RTN1-4"/>
</dbReference>
<dbReference type="STRING" id="6832.A0A553PP06"/>
<gene>
    <name evidence="8" type="ORF">TCAL_07057</name>
</gene>
<protein>
    <recommendedName>
        <fullName evidence="6">Reticulon-like protein</fullName>
    </recommendedName>
</protein>
<dbReference type="PANTHER" id="PTHR45799">
    <property type="entry name" value="RETICULON-LIKE PROTEIN"/>
    <property type="match status" value="1"/>
</dbReference>
<evidence type="ECO:0000256" key="4">
    <source>
        <dbReference type="ARBA" id="ARBA00022989"/>
    </source>
</evidence>
<keyword evidence="2 6" id="KW-0812">Transmembrane</keyword>
<organism evidence="8 9">
    <name type="scientific">Tigriopus californicus</name>
    <name type="common">Marine copepod</name>
    <dbReference type="NCBI Taxonomy" id="6832"/>
    <lineage>
        <taxon>Eukaryota</taxon>
        <taxon>Metazoa</taxon>
        <taxon>Ecdysozoa</taxon>
        <taxon>Arthropoda</taxon>
        <taxon>Crustacea</taxon>
        <taxon>Multicrustacea</taxon>
        <taxon>Hexanauplia</taxon>
        <taxon>Copepoda</taxon>
        <taxon>Harpacticoida</taxon>
        <taxon>Harpacticidae</taxon>
        <taxon>Tigriopus</taxon>
    </lineage>
</organism>
<dbReference type="AlphaFoldDB" id="A0A553PP06"/>
<name>A0A553PP06_TIGCA</name>
<evidence type="ECO:0000256" key="6">
    <source>
        <dbReference type="RuleBase" id="RU363132"/>
    </source>
</evidence>
<dbReference type="Gene3D" id="1.20.5.2480">
    <property type="match status" value="1"/>
</dbReference>
<evidence type="ECO:0000256" key="3">
    <source>
        <dbReference type="ARBA" id="ARBA00022824"/>
    </source>
</evidence>
<comment type="subcellular location">
    <subcellularLocation>
        <location evidence="1 6">Endoplasmic reticulum membrane</location>
        <topology evidence="1 6">Multi-pass membrane protein</topology>
    </subcellularLocation>
</comment>
<sequence length="190" mass="21442">MGGITMLKLGMLPRKIRSKEHLNDSRESAPRCKLKMWLTRSKIKEILQWSNPLESGITFGTVLVLLTAVRHVSLISAFSTLVLALLTATMAFRIYRSVLAAINKTNDGHPFQVTCGAHMSMYSMTYVGKWMNGLTLLILVWVILFTLPKIYKDNQAVVDEGLAPMKMKMDELSLKMREIFPSQHTPAKTD</sequence>
<dbReference type="InterPro" id="IPR003388">
    <property type="entry name" value="Reticulon"/>
</dbReference>
<keyword evidence="5 6" id="KW-0472">Membrane</keyword>
<keyword evidence="3 6" id="KW-0256">Endoplasmic reticulum</keyword>
<evidence type="ECO:0000313" key="8">
    <source>
        <dbReference type="EMBL" id="TRY79409.1"/>
    </source>
</evidence>
<dbReference type="PANTHER" id="PTHR45799:SF2">
    <property type="entry name" value="RETICULON-LIKE PROTEIN"/>
    <property type="match status" value="1"/>
</dbReference>
<dbReference type="Proteomes" id="UP000318571">
    <property type="component" value="Chromosome 6"/>
</dbReference>
<feature type="transmembrane region" description="Helical" evidence="6">
    <location>
        <begin position="74"/>
        <end position="95"/>
    </location>
</feature>